<comment type="caution">
    <text evidence="3">The sequence shown here is derived from an EMBL/GenBank/DDBJ whole genome shotgun (WGS) entry which is preliminary data.</text>
</comment>
<sequence>MSITVGPDAFSLPLLHAAKYPDALVCGLLLGEVNSNGNINVKTGLSLFHHWTSMTPMLEVALQKAELYASKKKLKIVGWYQANAGLKDTTLHENVVRVADVIRRNSGEAVVFIVNNEKLGQLNDDKDGSIILPYIYSEGQWRGVKQPFTKDSKVTLTYHETYAKVRGMFSSASYNRVIDFDEHLEDVSKDWLSTSDL</sequence>
<accession>A0A8H7RRR2</accession>
<evidence type="ECO:0000256" key="1">
    <source>
        <dbReference type="ARBA" id="ARBA00007461"/>
    </source>
</evidence>
<evidence type="ECO:0000259" key="2">
    <source>
        <dbReference type="PROSITE" id="PS50249"/>
    </source>
</evidence>
<dbReference type="GO" id="GO:0072546">
    <property type="term" value="C:EMC complex"/>
    <property type="evidence" value="ECO:0007669"/>
    <property type="project" value="InterPro"/>
</dbReference>
<dbReference type="CDD" id="cd08060">
    <property type="entry name" value="MPN_UPF0172"/>
    <property type="match status" value="1"/>
</dbReference>
<dbReference type="InterPro" id="IPR037518">
    <property type="entry name" value="MPN"/>
</dbReference>
<gene>
    <name evidence="3" type="ORF">INT45_003028</name>
</gene>
<dbReference type="PANTHER" id="PTHR12941">
    <property type="entry name" value="ER MEMBRANE PROTEIN COMPLEX"/>
    <property type="match status" value="1"/>
</dbReference>
<dbReference type="PROSITE" id="PS50249">
    <property type="entry name" value="MPN"/>
    <property type="match status" value="1"/>
</dbReference>
<reference evidence="3 4" key="1">
    <citation type="submission" date="2020-12" db="EMBL/GenBank/DDBJ databases">
        <title>Metabolic potential, ecology and presence of endohyphal bacteria is reflected in genomic diversity of Mucoromycotina.</title>
        <authorList>
            <person name="Muszewska A."/>
            <person name="Okrasinska A."/>
            <person name="Steczkiewicz K."/>
            <person name="Drgas O."/>
            <person name="Orlowska M."/>
            <person name="Perlinska-Lenart U."/>
            <person name="Aleksandrzak-Piekarczyk T."/>
            <person name="Szatraj K."/>
            <person name="Zielenkiewicz U."/>
            <person name="Pilsyk S."/>
            <person name="Malc E."/>
            <person name="Mieczkowski P."/>
            <person name="Kruszewska J.S."/>
            <person name="Biernat P."/>
            <person name="Pawlowska J."/>
        </authorList>
    </citation>
    <scope>NUCLEOTIDE SEQUENCE [LARGE SCALE GENOMIC DNA]</scope>
    <source>
        <strain evidence="3 4">CBS 142.35</strain>
    </source>
</reference>
<evidence type="ECO:0000313" key="4">
    <source>
        <dbReference type="Proteomes" id="UP000646827"/>
    </source>
</evidence>
<organism evidence="3 4">
    <name type="scientific">Circinella minor</name>
    <dbReference type="NCBI Taxonomy" id="1195481"/>
    <lineage>
        <taxon>Eukaryota</taxon>
        <taxon>Fungi</taxon>
        <taxon>Fungi incertae sedis</taxon>
        <taxon>Mucoromycota</taxon>
        <taxon>Mucoromycotina</taxon>
        <taxon>Mucoromycetes</taxon>
        <taxon>Mucorales</taxon>
        <taxon>Lichtheimiaceae</taxon>
        <taxon>Circinella</taxon>
    </lineage>
</organism>
<protein>
    <recommendedName>
        <fullName evidence="2">MPN domain-containing protein</fullName>
    </recommendedName>
</protein>
<dbReference type="Gene3D" id="3.40.140.10">
    <property type="entry name" value="Cytidine Deaminase, domain 2"/>
    <property type="match status" value="1"/>
</dbReference>
<proteinExistence type="inferred from homology"/>
<dbReference type="EMBL" id="JAEPRB010000608">
    <property type="protein sequence ID" value="KAG2214573.1"/>
    <property type="molecule type" value="Genomic_DNA"/>
</dbReference>
<name>A0A8H7RRR2_9FUNG</name>
<dbReference type="AlphaFoldDB" id="A0A8H7RRR2"/>
<dbReference type="InterPro" id="IPR005366">
    <property type="entry name" value="EMC8/9"/>
</dbReference>
<keyword evidence="4" id="KW-1185">Reference proteome</keyword>
<dbReference type="PANTHER" id="PTHR12941:SF10">
    <property type="entry name" value="ER MEMBRANE PROTEIN COMPLEX SUBUNIT 8_9 HOMOLOG"/>
    <property type="match status" value="1"/>
</dbReference>
<comment type="similarity">
    <text evidence="1">Belongs to the EMC8/EMC9 family.</text>
</comment>
<feature type="domain" description="MPN" evidence="2">
    <location>
        <begin position="2"/>
        <end position="133"/>
    </location>
</feature>
<dbReference type="Proteomes" id="UP000646827">
    <property type="component" value="Unassembled WGS sequence"/>
</dbReference>
<dbReference type="OrthoDB" id="194468at2759"/>
<evidence type="ECO:0000313" key="3">
    <source>
        <dbReference type="EMBL" id="KAG2214573.1"/>
    </source>
</evidence>
<dbReference type="Pfam" id="PF03665">
    <property type="entry name" value="UPF0172"/>
    <property type="match status" value="1"/>
</dbReference>